<feature type="transmembrane region" description="Helical" evidence="2">
    <location>
        <begin position="236"/>
        <end position="259"/>
    </location>
</feature>
<dbReference type="OrthoDB" id="10562424at2759"/>
<dbReference type="Proteomes" id="UP000015241">
    <property type="component" value="Unassembled WGS sequence"/>
</dbReference>
<keyword evidence="2" id="KW-0812">Transmembrane</keyword>
<keyword evidence="2" id="KW-0472">Membrane</keyword>
<feature type="transmembrane region" description="Helical" evidence="2">
    <location>
        <begin position="101"/>
        <end position="120"/>
    </location>
</feature>
<dbReference type="EMBL" id="KE504140">
    <property type="protein sequence ID" value="EPT01639.1"/>
    <property type="molecule type" value="Genomic_DNA"/>
</dbReference>
<feature type="region of interest" description="Disordered" evidence="1">
    <location>
        <begin position="298"/>
        <end position="333"/>
    </location>
</feature>
<sequence>MDSKNVAIAEYLGLLCPNCDVAIYTLVGYELLLTCDEEISLFRAKNKRIIPMLLFLANRSSLVGYVVTQPLCIYRTAVVSARDTYPTGSGHPVTAACDTNAAFSLAILAIVALVSTLRVYAISNRNRVLSSLTLSLALVRVAVNAVGDMLLLLRLTSDSPTVSWFFSFEFHRRTGLGLFRWATGASLTKVLLRDGTVFFGALPHKSCGANHVAHRGKSTRVLQHVPSLILALSPRLSQYIIFVDAFTVPVTSILASRFLMNLRRAARASTPTVDTQSPSYVRDGFDSPTMMSSVEFSPQSADFEAGQSEDDTDVSMELTPTGVRVGTEGGHSC</sequence>
<proteinExistence type="predicted"/>
<keyword evidence="4" id="KW-1185">Reference proteome</keyword>
<evidence type="ECO:0000313" key="3">
    <source>
        <dbReference type="EMBL" id="EPT01639.1"/>
    </source>
</evidence>
<dbReference type="AlphaFoldDB" id="S8EEH3"/>
<gene>
    <name evidence="3" type="ORF">FOMPIDRAFT_83557</name>
</gene>
<dbReference type="InParanoid" id="S8EEH3"/>
<organism evidence="3 4">
    <name type="scientific">Fomitopsis schrenkii</name>
    <name type="common">Brown rot fungus</name>
    <dbReference type="NCBI Taxonomy" id="2126942"/>
    <lineage>
        <taxon>Eukaryota</taxon>
        <taxon>Fungi</taxon>
        <taxon>Dikarya</taxon>
        <taxon>Basidiomycota</taxon>
        <taxon>Agaricomycotina</taxon>
        <taxon>Agaricomycetes</taxon>
        <taxon>Polyporales</taxon>
        <taxon>Fomitopsis</taxon>
    </lineage>
</organism>
<evidence type="ECO:0000313" key="4">
    <source>
        <dbReference type="Proteomes" id="UP000015241"/>
    </source>
</evidence>
<feature type="transmembrane region" description="Helical" evidence="2">
    <location>
        <begin position="132"/>
        <end position="153"/>
    </location>
</feature>
<evidence type="ECO:0000256" key="1">
    <source>
        <dbReference type="SAM" id="MobiDB-lite"/>
    </source>
</evidence>
<protein>
    <submittedName>
        <fullName evidence="3">Uncharacterized protein</fullName>
    </submittedName>
</protein>
<name>S8EEH3_FOMSC</name>
<evidence type="ECO:0000256" key="2">
    <source>
        <dbReference type="SAM" id="Phobius"/>
    </source>
</evidence>
<reference evidence="3 4" key="1">
    <citation type="journal article" date="2012" name="Science">
        <title>The Paleozoic origin of enzymatic lignin decomposition reconstructed from 31 fungal genomes.</title>
        <authorList>
            <person name="Floudas D."/>
            <person name="Binder M."/>
            <person name="Riley R."/>
            <person name="Barry K."/>
            <person name="Blanchette R.A."/>
            <person name="Henrissat B."/>
            <person name="Martinez A.T."/>
            <person name="Otillar R."/>
            <person name="Spatafora J.W."/>
            <person name="Yadav J.S."/>
            <person name="Aerts A."/>
            <person name="Benoit I."/>
            <person name="Boyd A."/>
            <person name="Carlson A."/>
            <person name="Copeland A."/>
            <person name="Coutinho P.M."/>
            <person name="de Vries R.P."/>
            <person name="Ferreira P."/>
            <person name="Findley K."/>
            <person name="Foster B."/>
            <person name="Gaskell J."/>
            <person name="Glotzer D."/>
            <person name="Gorecki P."/>
            <person name="Heitman J."/>
            <person name="Hesse C."/>
            <person name="Hori C."/>
            <person name="Igarashi K."/>
            <person name="Jurgens J.A."/>
            <person name="Kallen N."/>
            <person name="Kersten P."/>
            <person name="Kohler A."/>
            <person name="Kuees U."/>
            <person name="Kumar T.K.A."/>
            <person name="Kuo A."/>
            <person name="LaButti K."/>
            <person name="Larrondo L.F."/>
            <person name="Lindquist E."/>
            <person name="Ling A."/>
            <person name="Lombard V."/>
            <person name="Lucas S."/>
            <person name="Lundell T."/>
            <person name="Martin R."/>
            <person name="McLaughlin D.J."/>
            <person name="Morgenstern I."/>
            <person name="Morin E."/>
            <person name="Murat C."/>
            <person name="Nagy L.G."/>
            <person name="Nolan M."/>
            <person name="Ohm R.A."/>
            <person name="Patyshakuliyeva A."/>
            <person name="Rokas A."/>
            <person name="Ruiz-Duenas F.J."/>
            <person name="Sabat G."/>
            <person name="Salamov A."/>
            <person name="Samejima M."/>
            <person name="Schmutz J."/>
            <person name="Slot J.C."/>
            <person name="St John F."/>
            <person name="Stenlid J."/>
            <person name="Sun H."/>
            <person name="Sun S."/>
            <person name="Syed K."/>
            <person name="Tsang A."/>
            <person name="Wiebenga A."/>
            <person name="Young D."/>
            <person name="Pisabarro A."/>
            <person name="Eastwood D.C."/>
            <person name="Martin F."/>
            <person name="Cullen D."/>
            <person name="Grigoriev I.V."/>
            <person name="Hibbett D.S."/>
        </authorList>
    </citation>
    <scope>NUCLEOTIDE SEQUENCE</scope>
    <source>
        <strain evidence="4">FP-58527</strain>
    </source>
</reference>
<keyword evidence="2" id="KW-1133">Transmembrane helix</keyword>
<dbReference type="HOGENOM" id="CLU_834290_0_0_1"/>
<accession>S8EEH3</accession>